<dbReference type="InterPro" id="IPR002931">
    <property type="entry name" value="Transglutaminase-like"/>
</dbReference>
<dbReference type="Proteomes" id="UP001595765">
    <property type="component" value="Unassembled WGS sequence"/>
</dbReference>
<accession>A0ABV8HLW7</accession>
<reference evidence="3" key="1">
    <citation type="journal article" date="2019" name="Int. J. Syst. Evol. Microbiol.">
        <title>The Global Catalogue of Microorganisms (GCM) 10K type strain sequencing project: providing services to taxonomists for standard genome sequencing and annotation.</title>
        <authorList>
            <consortium name="The Broad Institute Genomics Platform"/>
            <consortium name="The Broad Institute Genome Sequencing Center for Infectious Disease"/>
            <person name="Wu L."/>
            <person name="Ma J."/>
        </authorList>
    </citation>
    <scope>NUCLEOTIDE SEQUENCE [LARGE SCALE GENOMIC DNA]</scope>
    <source>
        <strain evidence="3">CGMCC 4.7237</strain>
    </source>
</reference>
<keyword evidence="3" id="KW-1185">Reference proteome</keyword>
<protein>
    <submittedName>
        <fullName evidence="2">Transglutaminase-like domain-containing protein</fullName>
    </submittedName>
</protein>
<dbReference type="Pfam" id="PF01841">
    <property type="entry name" value="Transglut_core"/>
    <property type="match status" value="1"/>
</dbReference>
<organism evidence="2 3">
    <name type="scientific">Streptomyces polygonati</name>
    <dbReference type="NCBI Taxonomy" id="1617087"/>
    <lineage>
        <taxon>Bacteria</taxon>
        <taxon>Bacillati</taxon>
        <taxon>Actinomycetota</taxon>
        <taxon>Actinomycetes</taxon>
        <taxon>Kitasatosporales</taxon>
        <taxon>Streptomycetaceae</taxon>
        <taxon>Streptomyces</taxon>
    </lineage>
</organism>
<gene>
    <name evidence="2" type="ORF">ACFO3J_15580</name>
</gene>
<dbReference type="RefSeq" id="WP_386429984.1">
    <property type="nucleotide sequence ID" value="NZ_JBHSBB010000010.1"/>
</dbReference>
<evidence type="ECO:0000313" key="2">
    <source>
        <dbReference type="EMBL" id="MFC4032900.1"/>
    </source>
</evidence>
<dbReference type="Gene3D" id="3.10.620.30">
    <property type="match status" value="1"/>
</dbReference>
<sequence>MTAVRLAPDAAAYYSSQSVVSEPGEMAGWYGGLPHGVGELARVVRDVVIHRLEGEQFGAAIPADRMRDDAETRYVDDILRLIVARDDAPLTVRRAYGDRFVGTCRDFTLLHVSMLRHAGVPARLRSGFADYFGTDGFHFDHVVTEYWDDARGWLLADAQLADPAITARFPVDFDPMDVPRDRFLVAGSAWQTIRSGAADPKTFGVQPEGPLVGEWFVAGSVRLDLAALNKTETLLWDIWGAGASSDDDMTDDIRTLYDRTATITAAPDVPYEAARTLFTTTATLRTPRTVLSLAPFNGPRQVTLR</sequence>
<proteinExistence type="predicted"/>
<dbReference type="SUPFAM" id="SSF54001">
    <property type="entry name" value="Cysteine proteinases"/>
    <property type="match status" value="1"/>
</dbReference>
<dbReference type="SMART" id="SM00460">
    <property type="entry name" value="TGc"/>
    <property type="match status" value="1"/>
</dbReference>
<comment type="caution">
    <text evidence="2">The sequence shown here is derived from an EMBL/GenBank/DDBJ whole genome shotgun (WGS) entry which is preliminary data.</text>
</comment>
<name>A0ABV8HLW7_9ACTN</name>
<evidence type="ECO:0000259" key="1">
    <source>
        <dbReference type="SMART" id="SM00460"/>
    </source>
</evidence>
<feature type="domain" description="Transglutaminase-like" evidence="1">
    <location>
        <begin position="96"/>
        <end position="160"/>
    </location>
</feature>
<dbReference type="EMBL" id="JBHSBB010000010">
    <property type="protein sequence ID" value="MFC4032900.1"/>
    <property type="molecule type" value="Genomic_DNA"/>
</dbReference>
<dbReference type="InterPro" id="IPR038765">
    <property type="entry name" value="Papain-like_cys_pep_sf"/>
</dbReference>
<evidence type="ECO:0000313" key="3">
    <source>
        <dbReference type="Proteomes" id="UP001595765"/>
    </source>
</evidence>